<gene>
    <name evidence="1" type="ORF">MYCFIDRAFT_174528</name>
</gene>
<dbReference type="KEGG" id="pfj:MYCFIDRAFT_174528"/>
<dbReference type="HOGENOM" id="CLU_2528414_0_0_1"/>
<evidence type="ECO:0000313" key="1">
    <source>
        <dbReference type="EMBL" id="EME83038.1"/>
    </source>
</evidence>
<dbReference type="Proteomes" id="UP000016932">
    <property type="component" value="Unassembled WGS sequence"/>
</dbReference>
<dbReference type="AlphaFoldDB" id="M3B0W0"/>
<dbReference type="GeneID" id="19333200"/>
<protein>
    <submittedName>
        <fullName evidence="1">Uncharacterized protein</fullName>
    </submittedName>
</protein>
<evidence type="ECO:0000313" key="2">
    <source>
        <dbReference type="Proteomes" id="UP000016932"/>
    </source>
</evidence>
<organism evidence="1 2">
    <name type="scientific">Pseudocercospora fijiensis (strain CIRAD86)</name>
    <name type="common">Black leaf streak disease fungus</name>
    <name type="synonym">Mycosphaerella fijiensis</name>
    <dbReference type="NCBI Taxonomy" id="383855"/>
    <lineage>
        <taxon>Eukaryota</taxon>
        <taxon>Fungi</taxon>
        <taxon>Dikarya</taxon>
        <taxon>Ascomycota</taxon>
        <taxon>Pezizomycotina</taxon>
        <taxon>Dothideomycetes</taxon>
        <taxon>Dothideomycetidae</taxon>
        <taxon>Mycosphaerellales</taxon>
        <taxon>Mycosphaerellaceae</taxon>
        <taxon>Pseudocercospora</taxon>
    </lineage>
</organism>
<name>M3B0W0_PSEFD</name>
<sequence>MITVTPWYAGKLPPTFVCSHAPCSQARSASGTRDPTSVGIPTSSPSFYVCLGYTGAGALTGLSLTLGLRPHTDVVELADPFRSS</sequence>
<keyword evidence="2" id="KW-1185">Reference proteome</keyword>
<dbReference type="VEuPathDB" id="FungiDB:MYCFIDRAFT_174528"/>
<reference evidence="1 2" key="1">
    <citation type="journal article" date="2012" name="PLoS Pathog.">
        <title>Diverse lifestyles and strategies of plant pathogenesis encoded in the genomes of eighteen Dothideomycetes fungi.</title>
        <authorList>
            <person name="Ohm R.A."/>
            <person name="Feau N."/>
            <person name="Henrissat B."/>
            <person name="Schoch C.L."/>
            <person name="Horwitz B.A."/>
            <person name="Barry K.W."/>
            <person name="Condon B.J."/>
            <person name="Copeland A.C."/>
            <person name="Dhillon B."/>
            <person name="Glaser F."/>
            <person name="Hesse C.N."/>
            <person name="Kosti I."/>
            <person name="LaButti K."/>
            <person name="Lindquist E.A."/>
            <person name="Lucas S."/>
            <person name="Salamov A.A."/>
            <person name="Bradshaw R.E."/>
            <person name="Ciuffetti L."/>
            <person name="Hamelin R.C."/>
            <person name="Kema G.H.J."/>
            <person name="Lawrence C."/>
            <person name="Scott J.A."/>
            <person name="Spatafora J.W."/>
            <person name="Turgeon B.G."/>
            <person name="de Wit P.J.G.M."/>
            <person name="Zhong S."/>
            <person name="Goodwin S.B."/>
            <person name="Grigoriev I.V."/>
        </authorList>
    </citation>
    <scope>NUCLEOTIDE SEQUENCE [LARGE SCALE GENOMIC DNA]</scope>
    <source>
        <strain evidence="1 2">CIRAD86</strain>
    </source>
</reference>
<dbReference type="RefSeq" id="XP_007926380.1">
    <property type="nucleotide sequence ID" value="XM_007928189.1"/>
</dbReference>
<proteinExistence type="predicted"/>
<accession>M3B0W0</accession>
<dbReference type="EMBL" id="KB446558">
    <property type="protein sequence ID" value="EME83038.1"/>
    <property type="molecule type" value="Genomic_DNA"/>
</dbReference>